<dbReference type="EMBL" id="JABBWG010000051">
    <property type="protein sequence ID" value="KAG1805682.1"/>
    <property type="molecule type" value="Genomic_DNA"/>
</dbReference>
<gene>
    <name evidence="2" type="ORF">BJ212DRAFT_1486241</name>
    <name evidence="1" type="ORF">BJ212DRAFT_734493</name>
</gene>
<organism evidence="1 3">
    <name type="scientific">Suillus subaureus</name>
    <dbReference type="NCBI Taxonomy" id="48587"/>
    <lineage>
        <taxon>Eukaryota</taxon>
        <taxon>Fungi</taxon>
        <taxon>Dikarya</taxon>
        <taxon>Basidiomycota</taxon>
        <taxon>Agaricomycotina</taxon>
        <taxon>Agaricomycetes</taxon>
        <taxon>Agaricomycetidae</taxon>
        <taxon>Boletales</taxon>
        <taxon>Suillineae</taxon>
        <taxon>Suillaceae</taxon>
        <taxon>Suillus</taxon>
    </lineage>
</organism>
<sequence length="129" mass="14700">MNENEDEEKAPTATTKLLQWDEHIPTYNGKQPSCLENYWKLPKVDDEIENGTPVLVFFTTSTYEYKDKAHNKQLRKSASMDARAIVLLENSPDSYQHGVELPVTKYTNKDLGIMAMKEEKVAGTSSKMI</sequence>
<dbReference type="AlphaFoldDB" id="A0A9P7DI77"/>
<reference evidence="1" key="1">
    <citation type="journal article" date="2020" name="New Phytol.">
        <title>Comparative genomics reveals dynamic genome evolution in host specialist ectomycorrhizal fungi.</title>
        <authorList>
            <person name="Lofgren L.A."/>
            <person name="Nguyen N.H."/>
            <person name="Vilgalys R."/>
            <person name="Ruytinx J."/>
            <person name="Liao H.L."/>
            <person name="Branco S."/>
            <person name="Kuo A."/>
            <person name="LaButti K."/>
            <person name="Lipzen A."/>
            <person name="Andreopoulos W."/>
            <person name="Pangilinan J."/>
            <person name="Riley R."/>
            <person name="Hundley H."/>
            <person name="Na H."/>
            <person name="Barry K."/>
            <person name="Grigoriev I.V."/>
            <person name="Stajich J.E."/>
            <person name="Kennedy P.G."/>
        </authorList>
    </citation>
    <scope>NUCLEOTIDE SEQUENCE</scope>
    <source>
        <strain evidence="1">MN1</strain>
    </source>
</reference>
<dbReference type="GeneID" id="64635118"/>
<keyword evidence="3" id="KW-1185">Reference proteome</keyword>
<protein>
    <submittedName>
        <fullName evidence="1">Uncharacterized protein</fullName>
    </submittedName>
</protein>
<proteinExistence type="predicted"/>
<dbReference type="OrthoDB" id="2690931at2759"/>
<dbReference type="EMBL" id="JABBWG010000417">
    <property type="protein sequence ID" value="KAG1793782.1"/>
    <property type="molecule type" value="Genomic_DNA"/>
</dbReference>
<accession>A0A9P7DI77</accession>
<evidence type="ECO:0000313" key="2">
    <source>
        <dbReference type="EMBL" id="KAG1805682.1"/>
    </source>
</evidence>
<evidence type="ECO:0000313" key="1">
    <source>
        <dbReference type="EMBL" id="KAG1793782.1"/>
    </source>
</evidence>
<dbReference type="RefSeq" id="XP_041187380.1">
    <property type="nucleotide sequence ID" value="XM_041341102.1"/>
</dbReference>
<comment type="caution">
    <text evidence="1">The sequence shown here is derived from an EMBL/GenBank/DDBJ whole genome shotgun (WGS) entry which is preliminary data.</text>
</comment>
<evidence type="ECO:0000313" key="3">
    <source>
        <dbReference type="Proteomes" id="UP000807769"/>
    </source>
</evidence>
<dbReference type="Proteomes" id="UP000807769">
    <property type="component" value="Unassembled WGS sequence"/>
</dbReference>
<name>A0A9P7DI77_9AGAM</name>